<dbReference type="Proteomes" id="UP001199469">
    <property type="component" value="Unassembled WGS sequence"/>
</dbReference>
<reference evidence="3 4" key="1">
    <citation type="submission" date="2021-11" db="EMBL/GenBank/DDBJ databases">
        <title>Draft genome sequence of Actinomycetospora sp. SF1 isolated from the rhizosphere soil.</title>
        <authorList>
            <person name="Duangmal K."/>
            <person name="Chantavorakit T."/>
        </authorList>
    </citation>
    <scope>NUCLEOTIDE SEQUENCE [LARGE SCALE GENOMIC DNA]</scope>
    <source>
        <strain evidence="3 4">TBRC 5722</strain>
    </source>
</reference>
<dbReference type="PANTHER" id="PTHR43249">
    <property type="entry name" value="UDP-N-ACETYL-2-AMINO-2-DEOXY-D-GLUCURONATE OXIDASE"/>
    <property type="match status" value="1"/>
</dbReference>
<evidence type="ECO:0000313" key="4">
    <source>
        <dbReference type="Proteomes" id="UP001199469"/>
    </source>
</evidence>
<dbReference type="Gene3D" id="3.30.360.10">
    <property type="entry name" value="Dihydrodipicolinate Reductase, domain 2"/>
    <property type="match status" value="1"/>
</dbReference>
<keyword evidence="4" id="KW-1185">Reference proteome</keyword>
<comment type="caution">
    <text evidence="3">The sequence shown here is derived from an EMBL/GenBank/DDBJ whole genome shotgun (WGS) entry which is preliminary data.</text>
</comment>
<evidence type="ECO:0000259" key="2">
    <source>
        <dbReference type="Pfam" id="PF22725"/>
    </source>
</evidence>
<feature type="domain" description="GFO/IDH/MocA-like oxidoreductase" evidence="2">
    <location>
        <begin position="134"/>
        <end position="256"/>
    </location>
</feature>
<dbReference type="InterPro" id="IPR000683">
    <property type="entry name" value="Gfo/Idh/MocA-like_OxRdtase_N"/>
</dbReference>
<dbReference type="PANTHER" id="PTHR43249:SF1">
    <property type="entry name" value="D-GLUCOSIDE 3-DEHYDROGENASE"/>
    <property type="match status" value="1"/>
</dbReference>
<sequence length="354" mass="36871">MTGLRFAVVGAGTIGDVHARCLADPSVDAELVVVVDLDPVRAEKVAAAHGAARWSTDVAAALTADDVDAVAICTPSGAHADPAVTALEAGKHVVVEKPLEVSLAAADRIRAAEASSGKVATVISQHRFDRAAERLHAELDAGRLGTLTSANASCAWWRGQSYYDSGAWRGTWSLDGGGATMNQSIHVIDLLLSMLGEAVEVFAYTALLAHERIEVEDTAVAVVRFATGALATVHGTTAAYPGLDTSLRVMGTGGSAVVTDDELTFLHTTDGSPPEIRMSESGASLNQLTREDRPEPRELAMGAAHIAQLRDFTDAVATGRRPRVTTDDARAALALILGMYESASTGRPVGLVAS</sequence>
<name>A0ABS8PBE6_9PSEU</name>
<dbReference type="Pfam" id="PF01408">
    <property type="entry name" value="GFO_IDH_MocA"/>
    <property type="match status" value="1"/>
</dbReference>
<gene>
    <name evidence="3" type="ORF">LQ327_19685</name>
</gene>
<dbReference type="Gene3D" id="3.40.50.720">
    <property type="entry name" value="NAD(P)-binding Rossmann-like Domain"/>
    <property type="match status" value="1"/>
</dbReference>
<dbReference type="SUPFAM" id="SSF55347">
    <property type="entry name" value="Glyceraldehyde-3-phosphate dehydrogenase-like, C-terminal domain"/>
    <property type="match status" value="1"/>
</dbReference>
<accession>A0ABS8PBE6</accession>
<dbReference type="RefSeq" id="WP_230736831.1">
    <property type="nucleotide sequence ID" value="NZ_JAJNDB010000004.1"/>
</dbReference>
<feature type="domain" description="Gfo/Idh/MocA-like oxidoreductase N-terminal" evidence="1">
    <location>
        <begin position="4"/>
        <end position="122"/>
    </location>
</feature>
<evidence type="ECO:0000313" key="3">
    <source>
        <dbReference type="EMBL" id="MCD2195595.1"/>
    </source>
</evidence>
<proteinExistence type="predicted"/>
<dbReference type="InterPro" id="IPR055170">
    <property type="entry name" value="GFO_IDH_MocA-like_dom"/>
</dbReference>
<dbReference type="InterPro" id="IPR036291">
    <property type="entry name" value="NAD(P)-bd_dom_sf"/>
</dbReference>
<protein>
    <submittedName>
        <fullName evidence="3">Gfo/Idh/MocA family oxidoreductase</fullName>
    </submittedName>
</protein>
<organism evidence="3 4">
    <name type="scientific">Actinomycetospora endophytica</name>
    <dbReference type="NCBI Taxonomy" id="2291215"/>
    <lineage>
        <taxon>Bacteria</taxon>
        <taxon>Bacillati</taxon>
        <taxon>Actinomycetota</taxon>
        <taxon>Actinomycetes</taxon>
        <taxon>Pseudonocardiales</taxon>
        <taxon>Pseudonocardiaceae</taxon>
        <taxon>Actinomycetospora</taxon>
    </lineage>
</organism>
<evidence type="ECO:0000259" key="1">
    <source>
        <dbReference type="Pfam" id="PF01408"/>
    </source>
</evidence>
<dbReference type="InterPro" id="IPR052515">
    <property type="entry name" value="Gfo/Idh/MocA_Oxidoreductase"/>
</dbReference>
<dbReference type="EMBL" id="JAJNDB010000004">
    <property type="protein sequence ID" value="MCD2195595.1"/>
    <property type="molecule type" value="Genomic_DNA"/>
</dbReference>
<dbReference type="SUPFAM" id="SSF51735">
    <property type="entry name" value="NAD(P)-binding Rossmann-fold domains"/>
    <property type="match status" value="1"/>
</dbReference>
<dbReference type="Pfam" id="PF22725">
    <property type="entry name" value="GFO_IDH_MocA_C3"/>
    <property type="match status" value="1"/>
</dbReference>